<gene>
    <name evidence="1" type="ORF">EV139_0885</name>
</gene>
<protein>
    <submittedName>
        <fullName evidence="1">Uncharacterized protein</fullName>
    </submittedName>
</protein>
<accession>A0A4Q7U2U7</accession>
<reference evidence="1 2" key="1">
    <citation type="journal article" date="2015" name="Stand. Genomic Sci.">
        <title>Genomic Encyclopedia of Bacterial and Archaeal Type Strains, Phase III: the genomes of soil and plant-associated and newly described type strains.</title>
        <authorList>
            <person name="Whitman W.B."/>
            <person name="Woyke T."/>
            <person name="Klenk H.P."/>
            <person name="Zhou Y."/>
            <person name="Lilburn T.G."/>
            <person name="Beck B.J."/>
            <person name="De Vos P."/>
            <person name="Vandamme P."/>
            <person name="Eisen J.A."/>
            <person name="Garrity G."/>
            <person name="Hugenholtz P."/>
            <person name="Kyrpides N.C."/>
        </authorList>
    </citation>
    <scope>NUCLEOTIDE SEQUENCE [LARGE SCALE GENOMIC DNA]</scope>
    <source>
        <strain evidence="1 2">RF6</strain>
    </source>
</reference>
<evidence type="ECO:0000313" key="1">
    <source>
        <dbReference type="EMBL" id="RZT66758.1"/>
    </source>
</evidence>
<proteinExistence type="predicted"/>
<sequence>MSANTKYENFVGQELANYADGEGDMAHDVLARIQERWLRMFGELPESEW</sequence>
<dbReference type="OrthoDB" id="9986034at2"/>
<dbReference type="AlphaFoldDB" id="A0A4Q7U2U7"/>
<name>A0A4Q7U2U7_9MICO</name>
<comment type="caution">
    <text evidence="1">The sequence shown here is derived from an EMBL/GenBank/DDBJ whole genome shotgun (WGS) entry which is preliminary data.</text>
</comment>
<dbReference type="Proteomes" id="UP000291832">
    <property type="component" value="Unassembled WGS sequence"/>
</dbReference>
<dbReference type="EMBL" id="SHKI01000003">
    <property type="protein sequence ID" value="RZT66758.1"/>
    <property type="molecule type" value="Genomic_DNA"/>
</dbReference>
<evidence type="ECO:0000313" key="2">
    <source>
        <dbReference type="Proteomes" id="UP000291832"/>
    </source>
</evidence>
<organism evidence="1 2">
    <name type="scientific">Leucobacter luti</name>
    <dbReference type="NCBI Taxonomy" id="340320"/>
    <lineage>
        <taxon>Bacteria</taxon>
        <taxon>Bacillati</taxon>
        <taxon>Actinomycetota</taxon>
        <taxon>Actinomycetes</taxon>
        <taxon>Micrococcales</taxon>
        <taxon>Microbacteriaceae</taxon>
        <taxon>Leucobacter</taxon>
    </lineage>
</organism>
<keyword evidence="2" id="KW-1185">Reference proteome</keyword>
<dbReference type="RefSeq" id="WP_157992988.1">
    <property type="nucleotide sequence ID" value="NZ_QYAG01000001.1"/>
</dbReference>